<feature type="chain" id="PRO_5015535514" evidence="6">
    <location>
        <begin position="19"/>
        <end position="517"/>
    </location>
</feature>
<evidence type="ECO:0000256" key="6">
    <source>
        <dbReference type="SAM" id="SignalP"/>
    </source>
</evidence>
<evidence type="ECO:0000256" key="3">
    <source>
        <dbReference type="ARBA" id="ARBA00022723"/>
    </source>
</evidence>
<evidence type="ECO:0000256" key="2">
    <source>
        <dbReference type="ARBA" id="ARBA00010617"/>
    </source>
</evidence>
<reference evidence="7 8" key="1">
    <citation type="journal article" date="2018" name="Front. Microbiol.">
        <title>Genome-Wide Analysis of Corynespora cassiicola Leaf Fall Disease Putative Effectors.</title>
        <authorList>
            <person name="Lopez D."/>
            <person name="Ribeiro S."/>
            <person name="Label P."/>
            <person name="Fumanal B."/>
            <person name="Venisse J.S."/>
            <person name="Kohler A."/>
            <person name="de Oliveira R.R."/>
            <person name="Labutti K."/>
            <person name="Lipzen A."/>
            <person name="Lail K."/>
            <person name="Bauer D."/>
            <person name="Ohm R.A."/>
            <person name="Barry K.W."/>
            <person name="Spatafora J."/>
            <person name="Grigoriev I.V."/>
            <person name="Martin F.M."/>
            <person name="Pujade-Renaud V."/>
        </authorList>
    </citation>
    <scope>NUCLEOTIDE SEQUENCE [LARGE SCALE GENOMIC DNA]</scope>
    <source>
        <strain evidence="7 8">Philippines</strain>
    </source>
</reference>
<dbReference type="GO" id="GO:0005506">
    <property type="term" value="F:iron ion binding"/>
    <property type="evidence" value="ECO:0007669"/>
    <property type="project" value="InterPro"/>
</dbReference>
<dbReference type="GO" id="GO:0020037">
    <property type="term" value="F:heme binding"/>
    <property type="evidence" value="ECO:0007669"/>
    <property type="project" value="InterPro"/>
</dbReference>
<keyword evidence="5" id="KW-0349">Heme</keyword>
<gene>
    <name evidence="7" type="ORF">BS50DRAFT_567269</name>
</gene>
<dbReference type="Gene3D" id="1.10.630.10">
    <property type="entry name" value="Cytochrome P450"/>
    <property type="match status" value="1"/>
</dbReference>
<evidence type="ECO:0000256" key="4">
    <source>
        <dbReference type="ARBA" id="ARBA00023004"/>
    </source>
</evidence>
<evidence type="ECO:0000256" key="5">
    <source>
        <dbReference type="PIRSR" id="PIRSR602403-1"/>
    </source>
</evidence>
<dbReference type="InterPro" id="IPR036396">
    <property type="entry name" value="Cyt_P450_sf"/>
</dbReference>
<evidence type="ECO:0000256" key="1">
    <source>
        <dbReference type="ARBA" id="ARBA00001971"/>
    </source>
</evidence>
<feature type="binding site" description="axial binding residue" evidence="5">
    <location>
        <position position="444"/>
    </location>
    <ligand>
        <name>heme</name>
        <dbReference type="ChEBI" id="CHEBI:30413"/>
    </ligand>
    <ligandPart>
        <name>Fe</name>
        <dbReference type="ChEBI" id="CHEBI:18248"/>
    </ligandPart>
</feature>
<dbReference type="Proteomes" id="UP000240883">
    <property type="component" value="Unassembled WGS sequence"/>
</dbReference>
<evidence type="ECO:0000313" key="7">
    <source>
        <dbReference type="EMBL" id="PSN74430.1"/>
    </source>
</evidence>
<keyword evidence="3 5" id="KW-0479">Metal-binding</keyword>
<dbReference type="GO" id="GO:0016705">
    <property type="term" value="F:oxidoreductase activity, acting on paired donors, with incorporation or reduction of molecular oxygen"/>
    <property type="evidence" value="ECO:0007669"/>
    <property type="project" value="InterPro"/>
</dbReference>
<sequence length="517" mass="57599">MALSTEVLAALVVAVVLGAVVAKWATPEADPREPPVLRPAVPFIGHLIGMVWQGPPYLAKLSKICKSPIFTLPILSGRTYVVTSPALAALVQRNSSTLDFNQLIVATAPRMMGISDEATKIIADAKAKEEGRLRMVESVMHTMVQPLLGANKIEALVQSQLDHFSDWFSRVEDGQEFDLHRAVTREVSLASMRTFYGPKNPFAIRPELVEEFWDWEAGVIKLMLRFFPKIIARKAYYGLEKMTAGFVEYINNGGFDGAYEMLYKRWKAHQEVGISIEDQARLEIGMCLGINVNASGSSFWVLNHIFSRPELLAELREEIQQNAVESPGVISYTRLRDSCPLLNSVYRETLRLAAPLTSARYVTKDTIIADTYLLRADNVVQIVGGVIHSDQQIWGPDVDEFNPRRFLYSASGHKTGADGVTSDDKSQQIHSAAFRAYGGGVTLCPGRHFAQLEVLGYVAVMALAFDLLPPKGQEKVQWDPPKQDKQVLIAVVKPTRPVNVRVQRRESVEHVKWAFKP</sequence>
<dbReference type="PANTHER" id="PTHR47582">
    <property type="entry name" value="P450, PUTATIVE (EUROFUNG)-RELATED"/>
    <property type="match status" value="1"/>
</dbReference>
<dbReference type="PRINTS" id="PR00465">
    <property type="entry name" value="EP450IV"/>
</dbReference>
<comment type="cofactor">
    <cofactor evidence="1 5">
        <name>heme</name>
        <dbReference type="ChEBI" id="CHEBI:30413"/>
    </cofactor>
</comment>
<dbReference type="InterPro" id="IPR002403">
    <property type="entry name" value="Cyt_P450_E_grp-IV"/>
</dbReference>
<accession>A0A2T2P9V0</accession>
<dbReference type="InterPro" id="IPR053007">
    <property type="entry name" value="CYP450_monoxygenase_sec-met"/>
</dbReference>
<dbReference type="SUPFAM" id="SSF48264">
    <property type="entry name" value="Cytochrome P450"/>
    <property type="match status" value="1"/>
</dbReference>
<keyword evidence="4 5" id="KW-0408">Iron</keyword>
<dbReference type="PANTHER" id="PTHR47582:SF1">
    <property type="entry name" value="P450, PUTATIVE (EUROFUNG)-RELATED"/>
    <property type="match status" value="1"/>
</dbReference>
<dbReference type="InterPro" id="IPR001128">
    <property type="entry name" value="Cyt_P450"/>
</dbReference>
<dbReference type="STRING" id="1448308.A0A2T2P9V0"/>
<organism evidence="7 8">
    <name type="scientific">Corynespora cassiicola Philippines</name>
    <dbReference type="NCBI Taxonomy" id="1448308"/>
    <lineage>
        <taxon>Eukaryota</taxon>
        <taxon>Fungi</taxon>
        <taxon>Dikarya</taxon>
        <taxon>Ascomycota</taxon>
        <taxon>Pezizomycotina</taxon>
        <taxon>Dothideomycetes</taxon>
        <taxon>Pleosporomycetidae</taxon>
        <taxon>Pleosporales</taxon>
        <taxon>Corynesporascaceae</taxon>
        <taxon>Corynespora</taxon>
    </lineage>
</organism>
<dbReference type="Pfam" id="PF00067">
    <property type="entry name" value="p450"/>
    <property type="match status" value="1"/>
</dbReference>
<dbReference type="OrthoDB" id="3366823at2759"/>
<keyword evidence="6" id="KW-0732">Signal</keyword>
<dbReference type="GO" id="GO:0004497">
    <property type="term" value="F:monooxygenase activity"/>
    <property type="evidence" value="ECO:0007669"/>
    <property type="project" value="InterPro"/>
</dbReference>
<dbReference type="EMBL" id="KZ678128">
    <property type="protein sequence ID" value="PSN74430.1"/>
    <property type="molecule type" value="Genomic_DNA"/>
</dbReference>
<feature type="signal peptide" evidence="6">
    <location>
        <begin position="1"/>
        <end position="18"/>
    </location>
</feature>
<evidence type="ECO:0000313" key="8">
    <source>
        <dbReference type="Proteomes" id="UP000240883"/>
    </source>
</evidence>
<protein>
    <submittedName>
        <fullName evidence="7">Cytochrome P450</fullName>
    </submittedName>
</protein>
<comment type="similarity">
    <text evidence="2">Belongs to the cytochrome P450 family.</text>
</comment>
<proteinExistence type="inferred from homology"/>
<name>A0A2T2P9V0_CORCC</name>
<keyword evidence="8" id="KW-1185">Reference proteome</keyword>
<dbReference type="AlphaFoldDB" id="A0A2T2P9V0"/>
<dbReference type="CDD" id="cd11040">
    <property type="entry name" value="CYP7_CYP8-like"/>
    <property type="match status" value="1"/>
</dbReference>